<dbReference type="InterPro" id="IPR012340">
    <property type="entry name" value="NA-bd_OB-fold"/>
</dbReference>
<evidence type="ECO:0000313" key="1">
    <source>
        <dbReference type="EMBL" id="HGZ12150.1"/>
    </source>
</evidence>
<accession>A0A7C5AM49</accession>
<name>A0A7C5AM49_9BACT</name>
<proteinExistence type="predicted"/>
<comment type="caution">
    <text evidence="1">The sequence shown here is derived from an EMBL/GenBank/DDBJ whole genome shotgun (WGS) entry which is preliminary data.</text>
</comment>
<reference evidence="1" key="1">
    <citation type="journal article" date="2020" name="mSystems">
        <title>Genome- and Community-Level Interaction Insights into Carbon Utilization and Element Cycling Functions of Hydrothermarchaeota in Hydrothermal Sediment.</title>
        <authorList>
            <person name="Zhou Z."/>
            <person name="Liu Y."/>
            <person name="Xu W."/>
            <person name="Pan J."/>
            <person name="Luo Z.H."/>
            <person name="Li M."/>
        </authorList>
    </citation>
    <scope>NUCLEOTIDE SEQUENCE [LARGE SCALE GENOMIC DNA]</scope>
    <source>
        <strain evidence="1">SpSt-853</strain>
    </source>
</reference>
<organism evidence="1">
    <name type="scientific">Desulfobacca acetoxidans</name>
    <dbReference type="NCBI Taxonomy" id="60893"/>
    <lineage>
        <taxon>Bacteria</taxon>
        <taxon>Pseudomonadati</taxon>
        <taxon>Thermodesulfobacteriota</taxon>
        <taxon>Desulfobaccia</taxon>
        <taxon>Desulfobaccales</taxon>
        <taxon>Desulfobaccaceae</taxon>
        <taxon>Desulfobacca</taxon>
    </lineage>
</organism>
<dbReference type="EMBL" id="DTKJ01000055">
    <property type="protein sequence ID" value="HGZ12150.1"/>
    <property type="molecule type" value="Genomic_DNA"/>
</dbReference>
<dbReference type="Gene3D" id="2.40.50.140">
    <property type="entry name" value="Nucleic acid-binding proteins"/>
    <property type="match status" value="1"/>
</dbReference>
<gene>
    <name evidence="1" type="ORF">ENW48_08025</name>
</gene>
<dbReference type="AlphaFoldDB" id="A0A7C5AM49"/>
<sequence>MRKNWLGLLVVTTTVAGLFLGGGPAVSATKTITPEEAGNYVGQEVTVCGTIHSALCTTEKGKASYLNLNAPYPKEPFMVAIPGEDCAKLNLDLLRKGTKVCVTGVVELTETRKVPCIKLTDIKNLKIVRPQ</sequence>
<protein>
    <recommendedName>
        <fullName evidence="2">DNA-binding protein</fullName>
    </recommendedName>
</protein>
<evidence type="ECO:0008006" key="2">
    <source>
        <dbReference type="Google" id="ProtNLM"/>
    </source>
</evidence>